<dbReference type="PIRSF" id="PIRSF028069">
    <property type="entry name" value="UCP028069"/>
    <property type="match status" value="1"/>
</dbReference>
<evidence type="ECO:0000313" key="4">
    <source>
        <dbReference type="Proteomes" id="UP000189475"/>
    </source>
</evidence>
<reference evidence="3 4" key="1">
    <citation type="submission" date="2017-02" db="EMBL/GenBank/DDBJ databases">
        <authorList>
            <person name="Peterson S.W."/>
        </authorList>
    </citation>
    <scope>NUCLEOTIDE SEQUENCE [LARGE SCALE GENOMIC DNA]</scope>
    <source>
        <strain evidence="3 4">CECT 9027</strain>
    </source>
</reference>
<organism evidence="3 4">
    <name type="scientific">Vibrio palustris</name>
    <dbReference type="NCBI Taxonomy" id="1918946"/>
    <lineage>
        <taxon>Bacteria</taxon>
        <taxon>Pseudomonadati</taxon>
        <taxon>Pseudomonadota</taxon>
        <taxon>Gammaproteobacteria</taxon>
        <taxon>Vibrionales</taxon>
        <taxon>Vibrionaceae</taxon>
        <taxon>Vibrio</taxon>
    </lineage>
</organism>
<proteinExistence type="predicted"/>
<evidence type="ECO:0008006" key="5">
    <source>
        <dbReference type="Google" id="ProtNLM"/>
    </source>
</evidence>
<sequence length="256" mass="29241">MKCKHFRIGAVTTALILSSSSLFAADTGSVVTTQQKTDTSAQVSQKKIDQYSDKTQQMFADYKATLRQLDSMRVYNNQVERMVSKQEDELASLHRQIEQIDQTSMEVVPLMLKMVDALDEFIALDLPFQQKERTQRIASLRELMDSPDVTTSEKFRKVMDAYQIEESFSRTIESYKASLKRDGQTVTYDFLRLGRVALLYQSPDGDETGMWNKQTHTWETLPESYRASVQEGIRIAKKQAPPALIKLPIYTGETSL</sequence>
<dbReference type="EMBL" id="FUFT01000002">
    <property type="protein sequence ID" value="SJL83183.1"/>
    <property type="molecule type" value="Genomic_DNA"/>
</dbReference>
<dbReference type="STRING" id="1918946.VPAL9027_01132"/>
<feature type="coiled-coil region" evidence="1">
    <location>
        <begin position="76"/>
        <end position="103"/>
    </location>
</feature>
<evidence type="ECO:0000256" key="2">
    <source>
        <dbReference type="SAM" id="SignalP"/>
    </source>
</evidence>
<gene>
    <name evidence="3" type="ORF">VPAL9027_01132</name>
</gene>
<protein>
    <recommendedName>
        <fullName evidence="5">DUF3450 domain-containing protein</fullName>
    </recommendedName>
</protein>
<evidence type="ECO:0000256" key="1">
    <source>
        <dbReference type="SAM" id="Coils"/>
    </source>
</evidence>
<dbReference type="InterPro" id="IPR016866">
    <property type="entry name" value="UCP028069"/>
</dbReference>
<dbReference type="Pfam" id="PF11932">
    <property type="entry name" value="DUF3450"/>
    <property type="match status" value="1"/>
</dbReference>
<accession>A0A1R4B2Q4</accession>
<dbReference type="RefSeq" id="WP_077313089.1">
    <property type="nucleotide sequence ID" value="NZ_AP024887.1"/>
</dbReference>
<keyword evidence="4" id="KW-1185">Reference proteome</keyword>
<feature type="signal peptide" evidence="2">
    <location>
        <begin position="1"/>
        <end position="24"/>
    </location>
</feature>
<dbReference type="Proteomes" id="UP000189475">
    <property type="component" value="Unassembled WGS sequence"/>
</dbReference>
<dbReference type="AlphaFoldDB" id="A0A1R4B2Q4"/>
<keyword evidence="2" id="KW-0732">Signal</keyword>
<feature type="chain" id="PRO_5012571315" description="DUF3450 domain-containing protein" evidence="2">
    <location>
        <begin position="25"/>
        <end position="256"/>
    </location>
</feature>
<evidence type="ECO:0000313" key="3">
    <source>
        <dbReference type="EMBL" id="SJL83183.1"/>
    </source>
</evidence>
<keyword evidence="1" id="KW-0175">Coiled coil</keyword>
<name>A0A1R4B2Q4_9VIBR</name>
<dbReference type="OrthoDB" id="5880116at2"/>